<sequence length="102" mass="11776">MLPTVKSERSREECDFIWLIMEYSLVDPVCHANSAVILVYDEHEDHRCLQHAAYDLAGTLCKQISIQKADASKEAFNFLRSFFKTYLSIKFLPQTTENARTS</sequence>
<dbReference type="AlphaFoldDB" id="A0A0G1ICH9"/>
<protein>
    <submittedName>
        <fullName evidence="1">Uncharacterized protein</fullName>
    </submittedName>
</protein>
<name>A0A0G1ICH9_9BACT</name>
<dbReference type="Proteomes" id="UP000033977">
    <property type="component" value="Unassembled WGS sequence"/>
</dbReference>
<accession>A0A0G1ICH9</accession>
<comment type="caution">
    <text evidence="1">The sequence shown here is derived from an EMBL/GenBank/DDBJ whole genome shotgun (WGS) entry which is preliminary data.</text>
</comment>
<evidence type="ECO:0000313" key="1">
    <source>
        <dbReference type="EMBL" id="KKT56930.1"/>
    </source>
</evidence>
<proteinExistence type="predicted"/>
<organism evidence="1 2">
    <name type="scientific">Candidatus Giovannonibacteria bacterium GW2011_GWB1_44_23</name>
    <dbReference type="NCBI Taxonomy" id="1618652"/>
    <lineage>
        <taxon>Bacteria</taxon>
        <taxon>Candidatus Giovannoniibacteriota</taxon>
    </lineage>
</organism>
<evidence type="ECO:0000313" key="2">
    <source>
        <dbReference type="Proteomes" id="UP000033977"/>
    </source>
</evidence>
<gene>
    <name evidence="1" type="ORF">UW49_C0011G0038</name>
</gene>
<reference evidence="1 2" key="1">
    <citation type="journal article" date="2015" name="Nature">
        <title>rRNA introns, odd ribosomes, and small enigmatic genomes across a large radiation of phyla.</title>
        <authorList>
            <person name="Brown C.T."/>
            <person name="Hug L.A."/>
            <person name="Thomas B.C."/>
            <person name="Sharon I."/>
            <person name="Castelle C.J."/>
            <person name="Singh A."/>
            <person name="Wilkins M.J."/>
            <person name="Williams K.H."/>
            <person name="Banfield J.F."/>
        </authorList>
    </citation>
    <scope>NUCLEOTIDE SEQUENCE [LARGE SCALE GENOMIC DNA]</scope>
</reference>
<dbReference type="EMBL" id="LCIN01000011">
    <property type="protein sequence ID" value="KKT56930.1"/>
    <property type="molecule type" value="Genomic_DNA"/>
</dbReference>